<feature type="region of interest" description="Disordered" evidence="6">
    <location>
        <begin position="108"/>
        <end position="171"/>
    </location>
</feature>
<dbReference type="GO" id="GO:0008270">
    <property type="term" value="F:zinc ion binding"/>
    <property type="evidence" value="ECO:0007669"/>
    <property type="project" value="InterPro"/>
</dbReference>
<dbReference type="EMBL" id="WHVB01000007">
    <property type="protein sequence ID" value="KAF8481085.1"/>
    <property type="molecule type" value="Genomic_DNA"/>
</dbReference>
<dbReference type="GO" id="GO:0006351">
    <property type="term" value="P:DNA-templated transcription"/>
    <property type="evidence" value="ECO:0007669"/>
    <property type="project" value="InterPro"/>
</dbReference>
<keyword evidence="2" id="KW-0479">Metal-binding</keyword>
<feature type="compositionally biased region" description="Low complexity" evidence="6">
    <location>
        <begin position="117"/>
        <end position="137"/>
    </location>
</feature>
<dbReference type="OrthoDB" id="39175at2759"/>
<dbReference type="SUPFAM" id="SSF57701">
    <property type="entry name" value="Zn2/Cys6 DNA-binding domain"/>
    <property type="match status" value="1"/>
</dbReference>
<sequence length="707" mass="78781">MPKTLTAKQDSASGPMASGSTHPNVLRRNQACHQCRRRKLKCDAQRPCSTCVRSHAHAVSHAPAGMILPEGPECTFDEVASTSGAQEPPKNRYEKLENRISELEAMLKDQTPPAIDTSSQSSISPTSAQPQSPSLPTYAGLTNSTNSTPSTFHTPNLGLPQSYEPSSDTFTGVTQSPKSFFSLVDTHPETVKTPDAAGIVSEFQGDTTSFLSHDFGYDVIWPAWPRDLPSPSLVRHLVETFFSFHPHASRLFHVPTFVAALNLPPTHSKFPSPCILHAICAIGSLYTMAVPQTPLPDKNMPAGDIFGGRYRQKDHVESFAERQVKLAKQASEEQLWTGRRLLEGVQALLIITWWYWCQARYVAAFMTIAQAIRASIPLTLNIDSTFSPLSDSIRTPSLMPPPESVVEDEVRRNTFWLLYTMERMGGCSNGWALSLDDQDVLQLLPLKGVNFEMGATWSGSERQHAIGKDILLLHPEDQVDSFNLYIKGSILLSRVKSFNVRFRAKRFMGDPAYIYSPMYAEVWEKNSEAQDVAADPRRTSRFIEIDHIASMFRQSFPLHLRNPIRDGRVDSHLYTASLIPHLAIILLHDPYAHIYNPGCVSAFKILNASRSILELIYAVWSTSFDVSLLDFFCAFSWFMAGRVLGRFWQAAQDANCAEQILTLRTEVEYIIAALARLGERVPLANRYNTMLQEVAAKANGMGSITTI</sequence>
<dbReference type="InterPro" id="IPR036864">
    <property type="entry name" value="Zn2-C6_fun-type_DNA-bd_sf"/>
</dbReference>
<feature type="region of interest" description="Disordered" evidence="6">
    <location>
        <begin position="1"/>
        <end position="25"/>
    </location>
</feature>
<accession>A0A9P5MXB5</accession>
<dbReference type="Pfam" id="PF04082">
    <property type="entry name" value="Fungal_trans"/>
    <property type="match status" value="1"/>
</dbReference>
<dbReference type="PANTHER" id="PTHR47338">
    <property type="entry name" value="ZN(II)2CYS6 TRANSCRIPTION FACTOR (EUROFUNG)-RELATED"/>
    <property type="match status" value="1"/>
</dbReference>
<dbReference type="InterPro" id="IPR050815">
    <property type="entry name" value="TF_fung"/>
</dbReference>
<dbReference type="InterPro" id="IPR001138">
    <property type="entry name" value="Zn2Cys6_DnaBD"/>
</dbReference>
<dbReference type="Pfam" id="PF00172">
    <property type="entry name" value="Zn_clus"/>
    <property type="match status" value="1"/>
</dbReference>
<dbReference type="PANTHER" id="PTHR47338:SF29">
    <property type="entry name" value="ZN(2)-C6 FUNGAL-TYPE DOMAIN-CONTAINING PROTEIN"/>
    <property type="match status" value="1"/>
</dbReference>
<keyword evidence="9" id="KW-1185">Reference proteome</keyword>
<evidence type="ECO:0000313" key="8">
    <source>
        <dbReference type="EMBL" id="KAF8481085.1"/>
    </source>
</evidence>
<dbReference type="PROSITE" id="PS50048">
    <property type="entry name" value="ZN2_CY6_FUNGAL_2"/>
    <property type="match status" value="1"/>
</dbReference>
<dbReference type="Gene3D" id="4.10.240.10">
    <property type="entry name" value="Zn(2)-C6 fungal-type DNA-binding domain"/>
    <property type="match status" value="1"/>
</dbReference>
<evidence type="ECO:0000256" key="1">
    <source>
        <dbReference type="ARBA" id="ARBA00004123"/>
    </source>
</evidence>
<protein>
    <recommendedName>
        <fullName evidence="7">Zn(2)-C6 fungal-type domain-containing protein</fullName>
    </recommendedName>
</protein>
<evidence type="ECO:0000313" key="9">
    <source>
        <dbReference type="Proteomes" id="UP000759537"/>
    </source>
</evidence>
<evidence type="ECO:0000256" key="5">
    <source>
        <dbReference type="ARBA" id="ARBA00023242"/>
    </source>
</evidence>
<dbReference type="CDD" id="cd00067">
    <property type="entry name" value="GAL4"/>
    <property type="match status" value="1"/>
</dbReference>
<keyword evidence="5" id="KW-0539">Nucleus</keyword>
<dbReference type="GO" id="GO:0003677">
    <property type="term" value="F:DNA binding"/>
    <property type="evidence" value="ECO:0007669"/>
    <property type="project" value="InterPro"/>
</dbReference>
<dbReference type="AlphaFoldDB" id="A0A9P5MXB5"/>
<reference evidence="8" key="1">
    <citation type="submission" date="2019-10" db="EMBL/GenBank/DDBJ databases">
        <authorList>
            <consortium name="DOE Joint Genome Institute"/>
            <person name="Kuo A."/>
            <person name="Miyauchi S."/>
            <person name="Kiss E."/>
            <person name="Drula E."/>
            <person name="Kohler A."/>
            <person name="Sanchez-Garcia M."/>
            <person name="Andreopoulos B."/>
            <person name="Barry K.W."/>
            <person name="Bonito G."/>
            <person name="Buee M."/>
            <person name="Carver A."/>
            <person name="Chen C."/>
            <person name="Cichocki N."/>
            <person name="Clum A."/>
            <person name="Culley D."/>
            <person name="Crous P.W."/>
            <person name="Fauchery L."/>
            <person name="Girlanda M."/>
            <person name="Hayes R."/>
            <person name="Keri Z."/>
            <person name="LaButti K."/>
            <person name="Lipzen A."/>
            <person name="Lombard V."/>
            <person name="Magnuson J."/>
            <person name="Maillard F."/>
            <person name="Morin E."/>
            <person name="Murat C."/>
            <person name="Nolan M."/>
            <person name="Ohm R."/>
            <person name="Pangilinan J."/>
            <person name="Pereira M."/>
            <person name="Perotto S."/>
            <person name="Peter M."/>
            <person name="Riley R."/>
            <person name="Sitrit Y."/>
            <person name="Stielow B."/>
            <person name="Szollosi G."/>
            <person name="Zifcakova L."/>
            <person name="Stursova M."/>
            <person name="Spatafora J.W."/>
            <person name="Tedersoo L."/>
            <person name="Vaario L.-M."/>
            <person name="Yamada A."/>
            <person name="Yan M."/>
            <person name="Wang P."/>
            <person name="Xu J."/>
            <person name="Bruns T."/>
            <person name="Baldrian P."/>
            <person name="Vilgalys R."/>
            <person name="Henrissat B."/>
            <person name="Grigoriev I.V."/>
            <person name="Hibbett D."/>
            <person name="Nagy L.G."/>
            <person name="Martin F.M."/>
        </authorList>
    </citation>
    <scope>NUCLEOTIDE SEQUENCE</scope>
    <source>
        <strain evidence="8">Prilba</strain>
    </source>
</reference>
<evidence type="ECO:0000259" key="7">
    <source>
        <dbReference type="PROSITE" id="PS50048"/>
    </source>
</evidence>
<name>A0A9P5MXB5_9AGAM</name>
<evidence type="ECO:0000256" key="2">
    <source>
        <dbReference type="ARBA" id="ARBA00022723"/>
    </source>
</evidence>
<proteinExistence type="predicted"/>
<keyword evidence="3" id="KW-0805">Transcription regulation</keyword>
<dbReference type="InterPro" id="IPR007219">
    <property type="entry name" value="XnlR_reg_dom"/>
</dbReference>
<dbReference type="GO" id="GO:0005634">
    <property type="term" value="C:nucleus"/>
    <property type="evidence" value="ECO:0007669"/>
    <property type="project" value="UniProtKB-SubCell"/>
</dbReference>
<dbReference type="Proteomes" id="UP000759537">
    <property type="component" value="Unassembled WGS sequence"/>
</dbReference>
<feature type="compositionally biased region" description="Polar residues" evidence="6">
    <location>
        <begin position="140"/>
        <end position="154"/>
    </location>
</feature>
<dbReference type="SMART" id="SM00066">
    <property type="entry name" value="GAL4"/>
    <property type="match status" value="1"/>
</dbReference>
<keyword evidence="4" id="KW-0804">Transcription</keyword>
<feature type="compositionally biased region" description="Polar residues" evidence="6">
    <location>
        <begin position="1"/>
        <end position="23"/>
    </location>
</feature>
<comment type="subcellular location">
    <subcellularLocation>
        <location evidence="1">Nucleus</location>
    </subcellularLocation>
</comment>
<evidence type="ECO:0000256" key="3">
    <source>
        <dbReference type="ARBA" id="ARBA00023015"/>
    </source>
</evidence>
<evidence type="ECO:0000256" key="6">
    <source>
        <dbReference type="SAM" id="MobiDB-lite"/>
    </source>
</evidence>
<organism evidence="8 9">
    <name type="scientific">Russula ochroleuca</name>
    <dbReference type="NCBI Taxonomy" id="152965"/>
    <lineage>
        <taxon>Eukaryota</taxon>
        <taxon>Fungi</taxon>
        <taxon>Dikarya</taxon>
        <taxon>Basidiomycota</taxon>
        <taxon>Agaricomycotina</taxon>
        <taxon>Agaricomycetes</taxon>
        <taxon>Russulales</taxon>
        <taxon>Russulaceae</taxon>
        <taxon>Russula</taxon>
    </lineage>
</organism>
<dbReference type="SMART" id="SM00906">
    <property type="entry name" value="Fungal_trans"/>
    <property type="match status" value="1"/>
</dbReference>
<feature type="domain" description="Zn(2)-C6 fungal-type" evidence="7">
    <location>
        <begin position="31"/>
        <end position="76"/>
    </location>
</feature>
<gene>
    <name evidence="8" type="ORF">DFH94DRAFT_828825</name>
</gene>
<evidence type="ECO:0000256" key="4">
    <source>
        <dbReference type="ARBA" id="ARBA00023163"/>
    </source>
</evidence>
<dbReference type="CDD" id="cd12148">
    <property type="entry name" value="fungal_TF_MHR"/>
    <property type="match status" value="1"/>
</dbReference>
<reference evidence="8" key="2">
    <citation type="journal article" date="2020" name="Nat. Commun.">
        <title>Large-scale genome sequencing of mycorrhizal fungi provides insights into the early evolution of symbiotic traits.</title>
        <authorList>
            <person name="Miyauchi S."/>
            <person name="Kiss E."/>
            <person name="Kuo A."/>
            <person name="Drula E."/>
            <person name="Kohler A."/>
            <person name="Sanchez-Garcia M."/>
            <person name="Morin E."/>
            <person name="Andreopoulos B."/>
            <person name="Barry K.W."/>
            <person name="Bonito G."/>
            <person name="Buee M."/>
            <person name="Carver A."/>
            <person name="Chen C."/>
            <person name="Cichocki N."/>
            <person name="Clum A."/>
            <person name="Culley D."/>
            <person name="Crous P.W."/>
            <person name="Fauchery L."/>
            <person name="Girlanda M."/>
            <person name="Hayes R.D."/>
            <person name="Keri Z."/>
            <person name="LaButti K."/>
            <person name="Lipzen A."/>
            <person name="Lombard V."/>
            <person name="Magnuson J."/>
            <person name="Maillard F."/>
            <person name="Murat C."/>
            <person name="Nolan M."/>
            <person name="Ohm R.A."/>
            <person name="Pangilinan J."/>
            <person name="Pereira M.F."/>
            <person name="Perotto S."/>
            <person name="Peter M."/>
            <person name="Pfister S."/>
            <person name="Riley R."/>
            <person name="Sitrit Y."/>
            <person name="Stielow J.B."/>
            <person name="Szollosi G."/>
            <person name="Zifcakova L."/>
            <person name="Stursova M."/>
            <person name="Spatafora J.W."/>
            <person name="Tedersoo L."/>
            <person name="Vaario L.M."/>
            <person name="Yamada A."/>
            <person name="Yan M."/>
            <person name="Wang P."/>
            <person name="Xu J."/>
            <person name="Bruns T."/>
            <person name="Baldrian P."/>
            <person name="Vilgalys R."/>
            <person name="Dunand C."/>
            <person name="Henrissat B."/>
            <person name="Grigoriev I.V."/>
            <person name="Hibbett D."/>
            <person name="Nagy L.G."/>
            <person name="Martin F.M."/>
        </authorList>
    </citation>
    <scope>NUCLEOTIDE SEQUENCE</scope>
    <source>
        <strain evidence="8">Prilba</strain>
    </source>
</reference>
<comment type="caution">
    <text evidence="8">The sequence shown here is derived from an EMBL/GenBank/DDBJ whole genome shotgun (WGS) entry which is preliminary data.</text>
</comment>
<dbReference type="GO" id="GO:0000981">
    <property type="term" value="F:DNA-binding transcription factor activity, RNA polymerase II-specific"/>
    <property type="evidence" value="ECO:0007669"/>
    <property type="project" value="InterPro"/>
</dbReference>